<feature type="region of interest" description="Disordered" evidence="2">
    <location>
        <begin position="1"/>
        <end position="22"/>
    </location>
</feature>
<dbReference type="EMBL" id="KB111160">
    <property type="protein sequence ID" value="ELK26346.1"/>
    <property type="molecule type" value="Genomic_DNA"/>
</dbReference>
<dbReference type="InterPro" id="IPR057476">
    <property type="entry name" value="Cux_N"/>
</dbReference>
<dbReference type="AlphaFoldDB" id="L5LKC0"/>
<dbReference type="PANTHER" id="PTHR14043">
    <property type="entry name" value="CCAAT DISPLACEMENT PROTEIN-RELATED"/>
    <property type="match status" value="1"/>
</dbReference>
<feature type="region of interest" description="Disordered" evidence="2">
    <location>
        <begin position="147"/>
        <end position="213"/>
    </location>
</feature>
<accession>L5LKC0</accession>
<reference evidence="5" key="1">
    <citation type="journal article" date="2013" name="Science">
        <title>Comparative analysis of bat genomes provides insight into the evolution of flight and immunity.</title>
        <authorList>
            <person name="Zhang G."/>
            <person name="Cowled C."/>
            <person name="Shi Z."/>
            <person name="Huang Z."/>
            <person name="Bishop-Lilly K.A."/>
            <person name="Fang X."/>
            <person name="Wynne J.W."/>
            <person name="Xiong Z."/>
            <person name="Baker M.L."/>
            <person name="Zhao W."/>
            <person name="Tachedjian M."/>
            <person name="Zhu Y."/>
            <person name="Zhou P."/>
            <person name="Jiang X."/>
            <person name="Ng J."/>
            <person name="Yang L."/>
            <person name="Wu L."/>
            <person name="Xiao J."/>
            <person name="Feng Y."/>
            <person name="Chen Y."/>
            <person name="Sun X."/>
            <person name="Zhang Y."/>
            <person name="Marsh G.A."/>
            <person name="Crameri G."/>
            <person name="Broder C.C."/>
            <person name="Frey K.G."/>
            <person name="Wang L.F."/>
            <person name="Wang J."/>
        </authorList>
    </citation>
    <scope>NUCLEOTIDE SEQUENCE [LARGE SCALE GENOMIC DNA]</scope>
</reference>
<keyword evidence="5" id="KW-1185">Reference proteome</keyword>
<protein>
    <submittedName>
        <fullName evidence="4">Homeobox protein cut-like 2</fullName>
    </submittedName>
</protein>
<feature type="compositionally biased region" description="Basic and acidic residues" evidence="2">
    <location>
        <begin position="170"/>
        <end position="192"/>
    </location>
</feature>
<feature type="compositionally biased region" description="Basic and acidic residues" evidence="2">
    <location>
        <begin position="13"/>
        <end position="22"/>
    </location>
</feature>
<evidence type="ECO:0000256" key="2">
    <source>
        <dbReference type="SAM" id="MobiDB-lite"/>
    </source>
</evidence>
<evidence type="ECO:0000313" key="5">
    <source>
        <dbReference type="Proteomes" id="UP000010556"/>
    </source>
</evidence>
<evidence type="ECO:0000256" key="1">
    <source>
        <dbReference type="ARBA" id="ARBA00023054"/>
    </source>
</evidence>
<sequence length="230" mass="25363">QKELNSVASELSARQEESEHSHKHLIELRREFKKNVPEEIREMVAPVLKSFQAEVVALSKRSQEAEAAFLSVYKQLIETPGVGRKVPSGNAEPGGNLGIPGFRDVLSLLTPEYEVSQTPGHTGHFGDGIRQDPALPQAQSLDIDPVPVFEPTRSLDDRLQPPSFNPSGHPLRDLHASWKRNPELLSPKEQREGSSPAGPTLTEGSRLPGIPSKALLTETLLQRNEVEKQK</sequence>
<dbReference type="PANTHER" id="PTHR14043:SF5">
    <property type="entry name" value="HOMEOBOX PROTEIN CUT-LIKE 2"/>
    <property type="match status" value="1"/>
</dbReference>
<dbReference type="GO" id="GO:0000977">
    <property type="term" value="F:RNA polymerase II transcription regulatory region sequence-specific DNA binding"/>
    <property type="evidence" value="ECO:0007669"/>
    <property type="project" value="TreeGrafter"/>
</dbReference>
<dbReference type="Pfam" id="PF25398">
    <property type="entry name" value="CUX1_N"/>
    <property type="match status" value="1"/>
</dbReference>
<organism evidence="4 5">
    <name type="scientific">Myotis davidii</name>
    <name type="common">David's myotis</name>
    <dbReference type="NCBI Taxonomy" id="225400"/>
    <lineage>
        <taxon>Eukaryota</taxon>
        <taxon>Metazoa</taxon>
        <taxon>Chordata</taxon>
        <taxon>Craniata</taxon>
        <taxon>Vertebrata</taxon>
        <taxon>Euteleostomi</taxon>
        <taxon>Mammalia</taxon>
        <taxon>Eutheria</taxon>
        <taxon>Laurasiatheria</taxon>
        <taxon>Chiroptera</taxon>
        <taxon>Yangochiroptera</taxon>
        <taxon>Vespertilionidae</taxon>
        <taxon>Myotis</taxon>
    </lineage>
</organism>
<name>L5LKC0_MYODS</name>
<dbReference type="GO" id="GO:0000981">
    <property type="term" value="F:DNA-binding transcription factor activity, RNA polymerase II-specific"/>
    <property type="evidence" value="ECO:0007669"/>
    <property type="project" value="TreeGrafter"/>
</dbReference>
<dbReference type="GO" id="GO:0005634">
    <property type="term" value="C:nucleus"/>
    <property type="evidence" value="ECO:0007669"/>
    <property type="project" value="TreeGrafter"/>
</dbReference>
<keyword evidence="4" id="KW-0371">Homeobox</keyword>
<gene>
    <name evidence="4" type="ORF">MDA_GLEAN10020232</name>
</gene>
<proteinExistence type="predicted"/>
<keyword evidence="4" id="KW-0238">DNA-binding</keyword>
<feature type="domain" description="Cux N-terminal" evidence="3">
    <location>
        <begin position="1"/>
        <end position="80"/>
    </location>
</feature>
<evidence type="ECO:0000313" key="4">
    <source>
        <dbReference type="EMBL" id="ELK26346.1"/>
    </source>
</evidence>
<feature type="non-terminal residue" evidence="4">
    <location>
        <position position="1"/>
    </location>
</feature>
<keyword evidence="1" id="KW-0175">Coiled coil</keyword>
<evidence type="ECO:0000259" key="3">
    <source>
        <dbReference type="Pfam" id="PF25398"/>
    </source>
</evidence>
<dbReference type="Proteomes" id="UP000010556">
    <property type="component" value="Unassembled WGS sequence"/>
</dbReference>